<keyword evidence="2" id="KW-1185">Reference proteome</keyword>
<dbReference type="Pfam" id="PF06764">
    <property type="entry name" value="DUF1223"/>
    <property type="match status" value="1"/>
</dbReference>
<dbReference type="RefSeq" id="WP_068760218.1">
    <property type="nucleotide sequence ID" value="NZ_LXIE01000001.1"/>
</dbReference>
<dbReference type="PANTHER" id="PTHR36057">
    <property type="match status" value="1"/>
</dbReference>
<evidence type="ECO:0000313" key="2">
    <source>
        <dbReference type="Proteomes" id="UP000077552"/>
    </source>
</evidence>
<name>A0A1A9LH88_9FLAO</name>
<organism evidence="1 2">
    <name type="scientific">Aequorivita soesokkakensis</name>
    <dbReference type="NCBI Taxonomy" id="1385699"/>
    <lineage>
        <taxon>Bacteria</taxon>
        <taxon>Pseudomonadati</taxon>
        <taxon>Bacteroidota</taxon>
        <taxon>Flavobacteriia</taxon>
        <taxon>Flavobacteriales</taxon>
        <taxon>Flavobacteriaceae</taxon>
        <taxon>Aequorivita</taxon>
    </lineage>
</organism>
<dbReference type="Proteomes" id="UP000077552">
    <property type="component" value="Unassembled WGS sequence"/>
</dbReference>
<protein>
    <recommendedName>
        <fullName evidence="3">DUF1223 domain-containing protein</fullName>
    </recommendedName>
</protein>
<dbReference type="InterPro" id="IPR010634">
    <property type="entry name" value="DUF1223"/>
</dbReference>
<gene>
    <name evidence="1" type="ORF">A7A78_00595</name>
</gene>
<dbReference type="AlphaFoldDB" id="A0A1A9LH88"/>
<accession>A0A1A9LH88</accession>
<reference evidence="1 2" key="1">
    <citation type="submission" date="2016-05" db="EMBL/GenBank/DDBJ databases">
        <title>Genome sequencing of Vitellibacter soesokkakensis RSSK-12.</title>
        <authorList>
            <person name="Thevarajoo S."/>
            <person name="Selvaratnam C."/>
            <person name="Goh K.M."/>
            <person name="Chan K.-G."/>
            <person name="Chong C.S."/>
        </authorList>
    </citation>
    <scope>NUCLEOTIDE SEQUENCE [LARGE SCALE GENOMIC DNA]</scope>
    <source>
        <strain evidence="1 2">RSSK-12</strain>
    </source>
</reference>
<dbReference type="OrthoDB" id="9808254at2"/>
<evidence type="ECO:0000313" key="1">
    <source>
        <dbReference type="EMBL" id="OAD92447.1"/>
    </source>
</evidence>
<proteinExistence type="predicted"/>
<dbReference type="STRING" id="1385699.A7A78_00595"/>
<dbReference type="PANTHER" id="PTHR36057:SF1">
    <property type="entry name" value="LIPOPROTEIN LIPID ATTACHMENT SITE-LIKE PROTEIN, PUTATIVE (DUF1223)-RELATED"/>
    <property type="match status" value="1"/>
</dbReference>
<dbReference type="InterPro" id="IPR036249">
    <property type="entry name" value="Thioredoxin-like_sf"/>
</dbReference>
<comment type="caution">
    <text evidence="1">The sequence shown here is derived from an EMBL/GenBank/DDBJ whole genome shotgun (WGS) entry which is preliminary data.</text>
</comment>
<dbReference type="SUPFAM" id="SSF52833">
    <property type="entry name" value="Thioredoxin-like"/>
    <property type="match status" value="1"/>
</dbReference>
<dbReference type="EMBL" id="LXIE01000001">
    <property type="protein sequence ID" value="OAD92447.1"/>
    <property type="molecule type" value="Genomic_DNA"/>
</dbReference>
<evidence type="ECO:0008006" key="3">
    <source>
        <dbReference type="Google" id="ProtNLM"/>
    </source>
</evidence>
<sequence>MKFLASLLIFPVILGMCSFNKEPNKSSEITTKTTITPENKPFAIVQLFTSQGCSSCPSADLLLEKVEKEYEGKNVFVLSYHVDYWNRLGWKDVFSKKEFSDLQYSYSSKFGSSSVYTPQAIVNGGVHFVGSSEAKMNSYLSKYLGMDSENTLEISELKKMDNQIEFNYKVEGNVAGKNLKIALAIEKKETNVKRGENSGRKLSSVNIVVEQIEISLNKTSGSGIIKIPELVENGDSLTLIGFIQSQNFDITAAAQEKI</sequence>